<keyword evidence="1" id="KW-0813">Transport</keyword>
<accession>A0ABT1JLT1</accession>
<organism evidence="1 2">
    <name type="scientific">Actinoalloteichus caeruleus DSM 43889</name>
    <dbReference type="NCBI Taxonomy" id="1120930"/>
    <lineage>
        <taxon>Bacteria</taxon>
        <taxon>Bacillati</taxon>
        <taxon>Actinomycetota</taxon>
        <taxon>Actinomycetes</taxon>
        <taxon>Pseudonocardiales</taxon>
        <taxon>Pseudonocardiaceae</taxon>
        <taxon>Actinoalloteichus</taxon>
        <taxon>Actinoalloteichus cyanogriseus</taxon>
    </lineage>
</organism>
<dbReference type="RefSeq" id="WP_026419623.1">
    <property type="nucleotide sequence ID" value="NZ_AUBJ02000001.1"/>
</dbReference>
<dbReference type="InterPro" id="IPR050490">
    <property type="entry name" value="Bact_solute-bd_prot1"/>
</dbReference>
<keyword evidence="2" id="KW-1185">Reference proteome</keyword>
<sequence>MTGARARRVLTATALVLGLAAACSGPGADGRGGERDYRFWDPYTQFGDDSEWAALVADCGRRAGVSLHRTGYDGSDLTTRAILAGQQGSSPDVLVLDNPVVTTLAEGELLLPVDELPVDLGDFEENLLESGELDGTRYGVPIGANTLALYYNADVLADAEVDPAAIHDWADLSAALTEISAKGHRGITFAAIGNEEGTYQFLPWFWGSGADLEELDSPAAVAALRLWKGWLDADLAPNSVINNNQTTSWQEFETGTYGFALNGTWQLANARASGIDFGVIPIPSRHGGPAPGAAGGEMVTVPVQEDPRRYERSRAIVECLVSDDNLLTTDTVLSYVAPVEALTARQRAEDPELSPWISAVREARGRTANDLGTRYPLISENLWTAVGNALSGAETPQDALAFAQEAVTSDFGR</sequence>
<dbReference type="Pfam" id="PF13416">
    <property type="entry name" value="SBP_bac_8"/>
    <property type="match status" value="1"/>
</dbReference>
<dbReference type="PANTHER" id="PTHR43649">
    <property type="entry name" value="ARABINOSE-BINDING PROTEIN-RELATED"/>
    <property type="match status" value="1"/>
</dbReference>
<dbReference type="PANTHER" id="PTHR43649:SF30">
    <property type="entry name" value="ABC TRANSPORTER SUBSTRATE-BINDING PROTEIN"/>
    <property type="match status" value="1"/>
</dbReference>
<evidence type="ECO:0000313" key="2">
    <source>
        <dbReference type="Proteomes" id="UP000791080"/>
    </source>
</evidence>
<evidence type="ECO:0000313" key="1">
    <source>
        <dbReference type="EMBL" id="MCP2333287.1"/>
    </source>
</evidence>
<gene>
    <name evidence="1" type="ORF">G443_003557</name>
</gene>
<comment type="caution">
    <text evidence="1">The sequence shown here is derived from an EMBL/GenBank/DDBJ whole genome shotgun (WGS) entry which is preliminary data.</text>
</comment>
<dbReference type="Gene3D" id="3.40.190.10">
    <property type="entry name" value="Periplasmic binding protein-like II"/>
    <property type="match status" value="2"/>
</dbReference>
<keyword evidence="1" id="KW-0762">Sugar transport</keyword>
<reference evidence="1 2" key="1">
    <citation type="submission" date="2022-06" db="EMBL/GenBank/DDBJ databases">
        <title>Genomic Encyclopedia of Type Strains, Phase I: the one thousand microbial genomes (KMG-I) project.</title>
        <authorList>
            <person name="Kyrpides N."/>
        </authorList>
    </citation>
    <scope>NUCLEOTIDE SEQUENCE [LARGE SCALE GENOMIC DNA]</scope>
    <source>
        <strain evidence="1 2">DSM 43889</strain>
    </source>
</reference>
<dbReference type="SUPFAM" id="SSF53850">
    <property type="entry name" value="Periplasmic binding protein-like II"/>
    <property type="match status" value="1"/>
</dbReference>
<protein>
    <submittedName>
        <fullName evidence="1">Multiple sugar transport system substrate-binding protein</fullName>
    </submittedName>
</protein>
<dbReference type="EMBL" id="AUBJ02000001">
    <property type="protein sequence ID" value="MCP2333287.1"/>
    <property type="molecule type" value="Genomic_DNA"/>
</dbReference>
<name>A0ABT1JLT1_ACTCY</name>
<dbReference type="PROSITE" id="PS51257">
    <property type="entry name" value="PROKAR_LIPOPROTEIN"/>
    <property type="match status" value="1"/>
</dbReference>
<dbReference type="InterPro" id="IPR006059">
    <property type="entry name" value="SBP"/>
</dbReference>
<proteinExistence type="predicted"/>
<dbReference type="Proteomes" id="UP000791080">
    <property type="component" value="Unassembled WGS sequence"/>
</dbReference>